<dbReference type="AlphaFoldDB" id="A0A937FE87"/>
<comment type="similarity">
    <text evidence="11">Belongs to the PRA-CH family.</text>
</comment>
<comment type="subunit">
    <text evidence="11">Homodimer.</text>
</comment>
<organism evidence="13 14">
    <name type="scientific">Clostridium paridis</name>
    <dbReference type="NCBI Taxonomy" id="2803863"/>
    <lineage>
        <taxon>Bacteria</taxon>
        <taxon>Bacillati</taxon>
        <taxon>Bacillota</taxon>
        <taxon>Clostridia</taxon>
        <taxon>Eubacteriales</taxon>
        <taxon>Clostridiaceae</taxon>
        <taxon>Clostridium</taxon>
    </lineage>
</organism>
<comment type="subcellular location">
    <subcellularLocation>
        <location evidence="11">Cytoplasm</location>
    </subcellularLocation>
</comment>
<keyword evidence="14" id="KW-1185">Reference proteome</keyword>
<dbReference type="GO" id="GO:0005737">
    <property type="term" value="C:cytoplasm"/>
    <property type="evidence" value="ECO:0007669"/>
    <property type="project" value="UniProtKB-SubCell"/>
</dbReference>
<dbReference type="EC" id="3.5.4.19" evidence="11"/>
<dbReference type="InterPro" id="IPR026660">
    <property type="entry name" value="PRA-CH"/>
</dbReference>
<dbReference type="SUPFAM" id="SSF141734">
    <property type="entry name" value="HisI-like"/>
    <property type="match status" value="1"/>
</dbReference>
<evidence type="ECO:0000259" key="12">
    <source>
        <dbReference type="Pfam" id="PF01502"/>
    </source>
</evidence>
<evidence type="ECO:0000256" key="10">
    <source>
        <dbReference type="ARBA" id="ARBA00023102"/>
    </source>
</evidence>
<comment type="catalytic activity">
    <reaction evidence="1 11">
        <text>1-(5-phospho-beta-D-ribosyl)-5'-AMP + H2O = 1-(5-phospho-beta-D-ribosyl)-5-[(5-phospho-beta-D-ribosylamino)methylideneamino]imidazole-4-carboxamide</text>
        <dbReference type="Rhea" id="RHEA:20049"/>
        <dbReference type="ChEBI" id="CHEBI:15377"/>
        <dbReference type="ChEBI" id="CHEBI:58435"/>
        <dbReference type="ChEBI" id="CHEBI:59457"/>
        <dbReference type="EC" id="3.5.4.19"/>
    </reaction>
</comment>
<feature type="domain" description="Phosphoribosyl-AMP cyclohydrolase" evidence="12">
    <location>
        <begin position="30"/>
        <end position="103"/>
    </location>
</feature>
<evidence type="ECO:0000256" key="8">
    <source>
        <dbReference type="ARBA" id="ARBA00022605"/>
    </source>
</evidence>
<sequence>MFDIEKIDFDKGNSLVPAIVQDYKTKEVLMLAYMNKESLNKTLESGTTWFYSRSRNEYWNKGATSGNLQFVKEMYYDCDGDTILVMVEPKGPACHTGKNSCFFNKIDGGRI</sequence>
<feature type="binding site" evidence="11">
    <location>
        <position position="79"/>
    </location>
    <ligand>
        <name>Mg(2+)</name>
        <dbReference type="ChEBI" id="CHEBI:18420"/>
    </ligand>
</feature>
<keyword evidence="7 11" id="KW-0963">Cytoplasm</keyword>
<comment type="cofactor">
    <cofactor evidence="11">
        <name>Mg(2+)</name>
        <dbReference type="ChEBI" id="CHEBI:18420"/>
    </cofactor>
    <text evidence="11">Binds 1 Mg(2+) ion per subunit.</text>
</comment>
<feature type="binding site" evidence="11">
    <location>
        <position position="77"/>
    </location>
    <ligand>
        <name>Mg(2+)</name>
        <dbReference type="ChEBI" id="CHEBI:18420"/>
    </ligand>
</feature>
<reference evidence="13" key="1">
    <citation type="submission" date="2021-01" db="EMBL/GenBank/DDBJ databases">
        <title>Genome public.</title>
        <authorList>
            <person name="Liu C."/>
            <person name="Sun Q."/>
        </authorList>
    </citation>
    <scope>NUCLEOTIDE SEQUENCE</scope>
    <source>
        <strain evidence="13">YIM B02565</strain>
    </source>
</reference>
<evidence type="ECO:0000256" key="11">
    <source>
        <dbReference type="HAMAP-Rule" id="MF_01021"/>
    </source>
</evidence>
<evidence type="ECO:0000313" key="13">
    <source>
        <dbReference type="EMBL" id="MBL4932405.1"/>
    </source>
</evidence>
<comment type="cofactor">
    <cofactor evidence="11">
        <name>Zn(2+)</name>
        <dbReference type="ChEBI" id="CHEBI:29105"/>
    </cofactor>
    <text evidence="11">Binds 1 zinc ion per subunit.</text>
</comment>
<dbReference type="GO" id="GO:0004635">
    <property type="term" value="F:phosphoribosyl-AMP cyclohydrolase activity"/>
    <property type="evidence" value="ECO:0007669"/>
    <property type="project" value="UniProtKB-UniRule"/>
</dbReference>
<dbReference type="GO" id="GO:0000105">
    <property type="term" value="P:L-histidine biosynthetic process"/>
    <property type="evidence" value="ECO:0007669"/>
    <property type="project" value="UniProtKB-UniRule"/>
</dbReference>
<keyword evidence="11" id="KW-0862">Zinc</keyword>
<comment type="similarity">
    <text evidence="5">In the C-terminal section; belongs to the PRA-PH family.</text>
</comment>
<evidence type="ECO:0000256" key="9">
    <source>
        <dbReference type="ARBA" id="ARBA00022801"/>
    </source>
</evidence>
<dbReference type="NCBIfam" id="NF000768">
    <property type="entry name" value="PRK00051.1"/>
    <property type="match status" value="1"/>
</dbReference>
<dbReference type="PANTHER" id="PTHR42945">
    <property type="entry name" value="HISTIDINE BIOSYNTHESIS BIFUNCTIONAL PROTEIN"/>
    <property type="match status" value="1"/>
</dbReference>
<dbReference type="RefSeq" id="WP_202767764.1">
    <property type="nucleotide sequence ID" value="NZ_JAESWA010000022.1"/>
</dbReference>
<gene>
    <name evidence="11 13" type="primary">hisI</name>
    <name evidence="13" type="ORF">JK634_11350</name>
</gene>
<dbReference type="FunFam" id="3.10.20.810:FF:000001">
    <property type="entry name" value="Histidine biosynthesis bifunctional protein HisIE"/>
    <property type="match status" value="1"/>
</dbReference>
<evidence type="ECO:0000256" key="3">
    <source>
        <dbReference type="ARBA" id="ARBA00005169"/>
    </source>
</evidence>
<dbReference type="GO" id="GO:0004636">
    <property type="term" value="F:phosphoribosyl-ATP diphosphatase activity"/>
    <property type="evidence" value="ECO:0007669"/>
    <property type="project" value="UniProtKB-EC"/>
</dbReference>
<dbReference type="InterPro" id="IPR038019">
    <property type="entry name" value="PRib_AMP_CycHydrolase_sf"/>
</dbReference>
<dbReference type="Gene3D" id="3.10.20.810">
    <property type="entry name" value="Phosphoribosyl-AMP cyclohydrolase"/>
    <property type="match status" value="1"/>
</dbReference>
<dbReference type="HAMAP" id="MF_01021">
    <property type="entry name" value="HisI"/>
    <property type="match status" value="1"/>
</dbReference>
<feature type="binding site" evidence="11">
    <location>
        <position position="81"/>
    </location>
    <ligand>
        <name>Mg(2+)</name>
        <dbReference type="ChEBI" id="CHEBI:18420"/>
    </ligand>
</feature>
<dbReference type="Pfam" id="PF01502">
    <property type="entry name" value="PRA-CH"/>
    <property type="match status" value="1"/>
</dbReference>
<feature type="binding site" evidence="11">
    <location>
        <position position="101"/>
    </location>
    <ligand>
        <name>Zn(2+)</name>
        <dbReference type="ChEBI" id="CHEBI:29105"/>
        <note>ligand shared between dimeric partners</note>
    </ligand>
</feature>
<evidence type="ECO:0000256" key="4">
    <source>
        <dbReference type="ARBA" id="ARBA00005204"/>
    </source>
</evidence>
<name>A0A937FE87_9CLOT</name>
<keyword evidence="11" id="KW-0479">Metal-binding</keyword>
<dbReference type="PANTHER" id="PTHR42945:SF1">
    <property type="entry name" value="HISTIDINE BIOSYNTHESIS BIFUNCTIONAL PROTEIN HIS7"/>
    <property type="match status" value="1"/>
</dbReference>
<proteinExistence type="inferred from homology"/>
<comment type="pathway">
    <text evidence="4">Amino-acid biosynthesis; L-histidine biosynthesis; L-histidine from 5-phospho-alpha-D-ribose 1-diphosphate: step 2/9.</text>
</comment>
<comment type="caution">
    <text evidence="13">The sequence shown here is derived from an EMBL/GenBank/DDBJ whole genome shotgun (WGS) entry which is preliminary data.</text>
</comment>
<dbReference type="GO" id="GO:0008270">
    <property type="term" value="F:zinc ion binding"/>
    <property type="evidence" value="ECO:0007669"/>
    <property type="project" value="UniProtKB-UniRule"/>
</dbReference>
<keyword evidence="9 11" id="KW-0378">Hydrolase</keyword>
<evidence type="ECO:0000256" key="5">
    <source>
        <dbReference type="ARBA" id="ARBA00007731"/>
    </source>
</evidence>
<dbReference type="InterPro" id="IPR002496">
    <property type="entry name" value="PRib_AMP_CycHydrolase_dom"/>
</dbReference>
<dbReference type="GO" id="GO:0000287">
    <property type="term" value="F:magnesium ion binding"/>
    <property type="evidence" value="ECO:0007669"/>
    <property type="project" value="UniProtKB-UniRule"/>
</dbReference>
<evidence type="ECO:0000256" key="2">
    <source>
        <dbReference type="ARBA" id="ARBA00001460"/>
    </source>
</evidence>
<comment type="pathway">
    <text evidence="3 11">Amino-acid biosynthesis; L-histidine biosynthesis; L-histidine from 5-phospho-alpha-D-ribose 1-diphosphate: step 3/9.</text>
</comment>
<protein>
    <recommendedName>
        <fullName evidence="11">Phosphoribosyl-AMP cyclohydrolase</fullName>
        <shortName evidence="11">PRA-CH</shortName>
        <ecNumber evidence="11">3.5.4.19</ecNumber>
    </recommendedName>
</protein>
<feature type="binding site" evidence="11">
    <location>
        <position position="78"/>
    </location>
    <ligand>
        <name>Zn(2+)</name>
        <dbReference type="ChEBI" id="CHEBI:29105"/>
        <note>ligand shared between dimeric partners</note>
    </ligand>
</feature>
<comment type="similarity">
    <text evidence="6">In the N-terminal section; belongs to the PRA-CH family.</text>
</comment>
<evidence type="ECO:0000256" key="7">
    <source>
        <dbReference type="ARBA" id="ARBA00022490"/>
    </source>
</evidence>
<keyword evidence="10 11" id="KW-0368">Histidine biosynthesis</keyword>
<keyword evidence="11" id="KW-0460">Magnesium</keyword>
<accession>A0A937FE87</accession>
<evidence type="ECO:0000256" key="1">
    <source>
        <dbReference type="ARBA" id="ARBA00000024"/>
    </source>
</evidence>
<dbReference type="EMBL" id="JAESWA010000022">
    <property type="protein sequence ID" value="MBL4932405.1"/>
    <property type="molecule type" value="Genomic_DNA"/>
</dbReference>
<comment type="catalytic activity">
    <reaction evidence="2">
        <text>1-(5-phospho-beta-D-ribosyl)-ATP + H2O = 1-(5-phospho-beta-D-ribosyl)-5'-AMP + diphosphate + H(+)</text>
        <dbReference type="Rhea" id="RHEA:22828"/>
        <dbReference type="ChEBI" id="CHEBI:15377"/>
        <dbReference type="ChEBI" id="CHEBI:15378"/>
        <dbReference type="ChEBI" id="CHEBI:33019"/>
        <dbReference type="ChEBI" id="CHEBI:59457"/>
        <dbReference type="ChEBI" id="CHEBI:73183"/>
        <dbReference type="EC" id="3.6.1.31"/>
    </reaction>
</comment>
<keyword evidence="8 11" id="KW-0028">Amino-acid biosynthesis</keyword>
<feature type="binding site" evidence="11">
    <location>
        <position position="94"/>
    </location>
    <ligand>
        <name>Zn(2+)</name>
        <dbReference type="ChEBI" id="CHEBI:29105"/>
        <note>ligand shared between dimeric partners</note>
    </ligand>
</feature>
<evidence type="ECO:0000313" key="14">
    <source>
        <dbReference type="Proteomes" id="UP000623681"/>
    </source>
</evidence>
<evidence type="ECO:0000256" key="6">
    <source>
        <dbReference type="ARBA" id="ARBA00008299"/>
    </source>
</evidence>
<comment type="function">
    <text evidence="11">Catalyzes the hydrolysis of the adenine ring of phosphoribosyl-AMP.</text>
</comment>
<dbReference type="Proteomes" id="UP000623681">
    <property type="component" value="Unassembled WGS sequence"/>
</dbReference>